<dbReference type="Pfam" id="PF02620">
    <property type="entry name" value="YceD"/>
    <property type="match status" value="1"/>
</dbReference>
<dbReference type="Proteomes" id="UP000248975">
    <property type="component" value="Unassembled WGS sequence"/>
</dbReference>
<evidence type="ECO:0000313" key="1">
    <source>
        <dbReference type="EMBL" id="PZQ99458.1"/>
    </source>
</evidence>
<accession>A0A2W5S8Y2</accession>
<evidence type="ECO:0000313" key="2">
    <source>
        <dbReference type="Proteomes" id="UP000248975"/>
    </source>
</evidence>
<reference evidence="1 2" key="1">
    <citation type="submission" date="2017-08" db="EMBL/GenBank/DDBJ databases">
        <title>Infants hospitalized years apart are colonized by the same room-sourced microbial strains.</title>
        <authorList>
            <person name="Brooks B."/>
            <person name="Olm M.R."/>
            <person name="Firek B.A."/>
            <person name="Baker R."/>
            <person name="Thomas B.C."/>
            <person name="Morowitz M.J."/>
            <person name="Banfield J.F."/>
        </authorList>
    </citation>
    <scope>NUCLEOTIDE SEQUENCE [LARGE SCALE GENOMIC DNA]</scope>
    <source>
        <strain evidence="1">S2_003_000_R2_11</strain>
    </source>
</reference>
<organism evidence="1 2">
    <name type="scientific">Cereibacter sphaeroides</name>
    <name type="common">Rhodobacter sphaeroides</name>
    <dbReference type="NCBI Taxonomy" id="1063"/>
    <lineage>
        <taxon>Bacteria</taxon>
        <taxon>Pseudomonadati</taxon>
        <taxon>Pseudomonadota</taxon>
        <taxon>Alphaproteobacteria</taxon>
        <taxon>Rhodobacterales</taxon>
        <taxon>Paracoccaceae</taxon>
        <taxon>Cereibacter</taxon>
    </lineage>
</organism>
<gene>
    <name evidence="1" type="ORF">DI533_01940</name>
</gene>
<dbReference type="EMBL" id="QFQS01000001">
    <property type="protein sequence ID" value="PZQ99458.1"/>
    <property type="molecule type" value="Genomic_DNA"/>
</dbReference>
<sequence>MPESLPVSLPLRVQTLGARKPTRFDLKPDEAERAALAEYLGISAIPSLRFKGELRPQGKSDYLLEARLEAEVVQPCVVTLVPVLTRVDEPVVRKYLADFAVPEDAEAEMPEDDSAEPLPTVIDPGAVMTEALALALPDYPRAPGAELGEAIHAPPGVVPLRDADLRPFAGLGGLLRTSDDDDGKRDA</sequence>
<dbReference type="InterPro" id="IPR003772">
    <property type="entry name" value="YceD"/>
</dbReference>
<protein>
    <recommendedName>
        <fullName evidence="3">DUF177 domain-containing protein</fullName>
    </recommendedName>
</protein>
<comment type="caution">
    <text evidence="1">The sequence shown here is derived from an EMBL/GenBank/DDBJ whole genome shotgun (WGS) entry which is preliminary data.</text>
</comment>
<dbReference type="AlphaFoldDB" id="A0A2W5S8Y2"/>
<name>A0A2W5S8Y2_CERSP</name>
<proteinExistence type="predicted"/>
<evidence type="ECO:0008006" key="3">
    <source>
        <dbReference type="Google" id="ProtNLM"/>
    </source>
</evidence>